<proteinExistence type="predicted"/>
<protein>
    <submittedName>
        <fullName evidence="1">Uncharacterized protein</fullName>
    </submittedName>
</protein>
<dbReference type="EMBL" id="KN833691">
    <property type="protein sequence ID" value="KIK28760.1"/>
    <property type="molecule type" value="Genomic_DNA"/>
</dbReference>
<name>A0A0C9YUP3_9AGAM</name>
<organism evidence="1 2">
    <name type="scientific">Pisolithus microcarpus 441</name>
    <dbReference type="NCBI Taxonomy" id="765257"/>
    <lineage>
        <taxon>Eukaryota</taxon>
        <taxon>Fungi</taxon>
        <taxon>Dikarya</taxon>
        <taxon>Basidiomycota</taxon>
        <taxon>Agaricomycotina</taxon>
        <taxon>Agaricomycetes</taxon>
        <taxon>Agaricomycetidae</taxon>
        <taxon>Boletales</taxon>
        <taxon>Sclerodermatineae</taxon>
        <taxon>Pisolithaceae</taxon>
        <taxon>Pisolithus</taxon>
    </lineage>
</organism>
<accession>A0A0C9YUP3</accession>
<sequence>MLAICSQLSNCTSVCIHNHPLTKSLSPSAAPLPPYYMWPPKKRPMTSSSLSAAT</sequence>
<reference evidence="2" key="2">
    <citation type="submission" date="2015-01" db="EMBL/GenBank/DDBJ databases">
        <title>Evolutionary Origins and Diversification of the Mycorrhizal Mutualists.</title>
        <authorList>
            <consortium name="DOE Joint Genome Institute"/>
            <consortium name="Mycorrhizal Genomics Consortium"/>
            <person name="Kohler A."/>
            <person name="Kuo A."/>
            <person name="Nagy L.G."/>
            <person name="Floudas D."/>
            <person name="Copeland A."/>
            <person name="Barry K.W."/>
            <person name="Cichocki N."/>
            <person name="Veneault-Fourrey C."/>
            <person name="LaButti K."/>
            <person name="Lindquist E.A."/>
            <person name="Lipzen A."/>
            <person name="Lundell T."/>
            <person name="Morin E."/>
            <person name="Murat C."/>
            <person name="Riley R."/>
            <person name="Ohm R."/>
            <person name="Sun H."/>
            <person name="Tunlid A."/>
            <person name="Henrissat B."/>
            <person name="Grigoriev I.V."/>
            <person name="Hibbett D.S."/>
            <person name="Martin F."/>
        </authorList>
    </citation>
    <scope>NUCLEOTIDE SEQUENCE [LARGE SCALE GENOMIC DNA]</scope>
    <source>
        <strain evidence="2">441</strain>
    </source>
</reference>
<dbReference type="AlphaFoldDB" id="A0A0C9YUP3"/>
<evidence type="ECO:0000313" key="2">
    <source>
        <dbReference type="Proteomes" id="UP000054018"/>
    </source>
</evidence>
<reference evidence="1 2" key="1">
    <citation type="submission" date="2014-04" db="EMBL/GenBank/DDBJ databases">
        <authorList>
            <consortium name="DOE Joint Genome Institute"/>
            <person name="Kuo A."/>
            <person name="Kohler A."/>
            <person name="Costa M.D."/>
            <person name="Nagy L.G."/>
            <person name="Floudas D."/>
            <person name="Copeland A."/>
            <person name="Barry K.W."/>
            <person name="Cichocki N."/>
            <person name="Veneault-Fourrey C."/>
            <person name="LaButti K."/>
            <person name="Lindquist E.A."/>
            <person name="Lipzen A."/>
            <person name="Lundell T."/>
            <person name="Morin E."/>
            <person name="Murat C."/>
            <person name="Sun H."/>
            <person name="Tunlid A."/>
            <person name="Henrissat B."/>
            <person name="Grigoriev I.V."/>
            <person name="Hibbett D.S."/>
            <person name="Martin F."/>
            <person name="Nordberg H.P."/>
            <person name="Cantor M.N."/>
            <person name="Hua S.X."/>
        </authorList>
    </citation>
    <scope>NUCLEOTIDE SEQUENCE [LARGE SCALE GENOMIC DNA]</scope>
    <source>
        <strain evidence="1 2">441</strain>
    </source>
</reference>
<evidence type="ECO:0000313" key="1">
    <source>
        <dbReference type="EMBL" id="KIK28760.1"/>
    </source>
</evidence>
<keyword evidence="2" id="KW-1185">Reference proteome</keyword>
<dbReference type="HOGENOM" id="CLU_3051292_0_0_1"/>
<dbReference type="Proteomes" id="UP000054018">
    <property type="component" value="Unassembled WGS sequence"/>
</dbReference>
<gene>
    <name evidence="1" type="ORF">PISMIDRAFT_551805</name>
</gene>